<keyword evidence="3" id="KW-1185">Reference proteome</keyword>
<reference evidence="2 3" key="1">
    <citation type="submission" date="2019-01" db="EMBL/GenBank/DDBJ databases">
        <title>Draft genome sequences of three monokaryotic isolates of the white-rot basidiomycete fungus Dichomitus squalens.</title>
        <authorList>
            <consortium name="DOE Joint Genome Institute"/>
            <person name="Lopez S.C."/>
            <person name="Andreopoulos B."/>
            <person name="Pangilinan J."/>
            <person name="Lipzen A."/>
            <person name="Riley R."/>
            <person name="Ahrendt S."/>
            <person name="Ng V."/>
            <person name="Barry K."/>
            <person name="Daum C."/>
            <person name="Grigoriev I.V."/>
            <person name="Hilden K.S."/>
            <person name="Makela M.R."/>
            <person name="de Vries R.P."/>
        </authorList>
    </citation>
    <scope>NUCLEOTIDE SEQUENCE [LARGE SCALE GENOMIC DNA]</scope>
    <source>
        <strain evidence="2 3">CBS 464.89</strain>
    </source>
</reference>
<dbReference type="EMBL" id="ML145095">
    <property type="protein sequence ID" value="TBU62027.1"/>
    <property type="molecule type" value="Genomic_DNA"/>
</dbReference>
<dbReference type="Proteomes" id="UP000292082">
    <property type="component" value="Unassembled WGS sequence"/>
</dbReference>
<feature type="region of interest" description="Disordered" evidence="1">
    <location>
        <begin position="24"/>
        <end position="62"/>
    </location>
</feature>
<evidence type="ECO:0000313" key="2">
    <source>
        <dbReference type="EMBL" id="TBU62027.1"/>
    </source>
</evidence>
<protein>
    <submittedName>
        <fullName evidence="2">Uncharacterized protein</fullName>
    </submittedName>
</protein>
<evidence type="ECO:0000256" key="1">
    <source>
        <dbReference type="SAM" id="MobiDB-lite"/>
    </source>
</evidence>
<name>A0A4Q9Q409_9APHY</name>
<gene>
    <name evidence="2" type="ORF">BD310DRAFT_117072</name>
</gene>
<proteinExistence type="predicted"/>
<evidence type="ECO:0000313" key="3">
    <source>
        <dbReference type="Proteomes" id="UP000292082"/>
    </source>
</evidence>
<accession>A0A4Q9Q409</accession>
<organism evidence="2 3">
    <name type="scientific">Dichomitus squalens</name>
    <dbReference type="NCBI Taxonomy" id="114155"/>
    <lineage>
        <taxon>Eukaryota</taxon>
        <taxon>Fungi</taxon>
        <taxon>Dikarya</taxon>
        <taxon>Basidiomycota</taxon>
        <taxon>Agaricomycotina</taxon>
        <taxon>Agaricomycetes</taxon>
        <taxon>Polyporales</taxon>
        <taxon>Polyporaceae</taxon>
        <taxon>Dichomitus</taxon>
    </lineage>
</organism>
<dbReference type="AlphaFoldDB" id="A0A4Q9Q409"/>
<sequence length="62" mass="6691">MIPIFAVESTPDRPRRQARGLIASHPGTLPALSPSHVPLSPGRVNPHLRTPLRSQGCGVYAR</sequence>